<keyword evidence="3" id="KW-0813">Transport</keyword>
<feature type="transmembrane region" description="Helical" evidence="8">
    <location>
        <begin position="220"/>
        <end position="251"/>
    </location>
</feature>
<evidence type="ECO:0000256" key="8">
    <source>
        <dbReference type="SAM" id="Phobius"/>
    </source>
</evidence>
<gene>
    <name evidence="9" type="ORF">IQ10_01266</name>
</gene>
<dbReference type="Proteomes" id="UP000315711">
    <property type="component" value="Unassembled WGS sequence"/>
</dbReference>
<feature type="transmembrane region" description="Helical" evidence="8">
    <location>
        <begin position="121"/>
        <end position="141"/>
    </location>
</feature>
<organism evidence="9 10">
    <name type="scientific">Halalkalibacter nanhaiisediminis</name>
    <dbReference type="NCBI Taxonomy" id="688079"/>
    <lineage>
        <taxon>Bacteria</taxon>
        <taxon>Bacillati</taxon>
        <taxon>Bacillota</taxon>
        <taxon>Bacilli</taxon>
        <taxon>Bacillales</taxon>
        <taxon>Bacillaceae</taxon>
        <taxon>Halalkalibacter</taxon>
    </lineage>
</organism>
<feature type="transmembrane region" description="Helical" evidence="8">
    <location>
        <begin position="187"/>
        <end position="208"/>
    </location>
</feature>
<feature type="transmembrane region" description="Helical" evidence="8">
    <location>
        <begin position="148"/>
        <end position="167"/>
    </location>
</feature>
<keyword evidence="6 8" id="KW-1133">Transmembrane helix</keyword>
<evidence type="ECO:0000313" key="10">
    <source>
        <dbReference type="Proteomes" id="UP000315711"/>
    </source>
</evidence>
<feature type="transmembrane region" description="Helical" evidence="8">
    <location>
        <begin position="12"/>
        <end position="34"/>
    </location>
</feature>
<reference evidence="9 10" key="1">
    <citation type="journal article" date="2015" name="Stand. Genomic Sci.">
        <title>Genomic Encyclopedia of Bacterial and Archaeal Type Strains, Phase III: the genomes of soil and plant-associated and newly described type strains.</title>
        <authorList>
            <person name="Whitman W.B."/>
            <person name="Woyke T."/>
            <person name="Klenk H.P."/>
            <person name="Zhou Y."/>
            <person name="Lilburn T.G."/>
            <person name="Beck B.J."/>
            <person name="De Vos P."/>
            <person name="Vandamme P."/>
            <person name="Eisen J.A."/>
            <person name="Garrity G."/>
            <person name="Hugenholtz P."/>
            <person name="Kyrpides N.C."/>
        </authorList>
    </citation>
    <scope>NUCLEOTIDE SEQUENCE [LARGE SCALE GENOMIC DNA]</scope>
    <source>
        <strain evidence="9 10">CGMCC 1.10116</strain>
    </source>
</reference>
<keyword evidence="7 8" id="KW-0472">Membrane</keyword>
<evidence type="ECO:0000313" key="9">
    <source>
        <dbReference type="EMBL" id="TWI57936.1"/>
    </source>
</evidence>
<dbReference type="PANTHER" id="PTHR34975:SF2">
    <property type="entry name" value="SPORE GERMINATION PROTEIN A2"/>
    <property type="match status" value="1"/>
</dbReference>
<sequence length="367" mass="41388">MKNEEKINARQMAILTICFIIGRAILLVPSILTRSAENDAWISALLGTIIGILVVMLLIKMMKREPELSVVQHSVKHLGKWFGGFIAINFILFCLMVASMHARSMGDFMTTQALTETPIEAINIIFILTCIIATRLGIEVIARASEIFFPYIVLMLMILFLFLIPELEIDRIQPILGNGLKPVIQGAYANAGFPFFELIVLMMVIQFVNRPKAGYKGLMTGTVIGGVFIVVLTFVSVLALGAEAVAIQIYPTYMLAKIIDIGDVFQRIEPIVAGIWFLSLFFKMTLSFFAAALGISHLLQLEDYRFLVWPLGLIMCILSLIIYPHIVYVMDFTQKYWTLYTGSFSLFIPLLLLCVTWIKERTNRQRV</sequence>
<evidence type="ECO:0000256" key="1">
    <source>
        <dbReference type="ARBA" id="ARBA00004141"/>
    </source>
</evidence>
<evidence type="ECO:0000256" key="5">
    <source>
        <dbReference type="ARBA" id="ARBA00022692"/>
    </source>
</evidence>
<keyword evidence="5 8" id="KW-0812">Transmembrane</keyword>
<dbReference type="InterPro" id="IPR004761">
    <property type="entry name" value="Spore_GerAB"/>
</dbReference>
<dbReference type="Pfam" id="PF03845">
    <property type="entry name" value="Spore_permease"/>
    <property type="match status" value="1"/>
</dbReference>
<evidence type="ECO:0000256" key="3">
    <source>
        <dbReference type="ARBA" id="ARBA00022448"/>
    </source>
</evidence>
<dbReference type="GO" id="GO:0009847">
    <property type="term" value="P:spore germination"/>
    <property type="evidence" value="ECO:0007669"/>
    <property type="project" value="InterPro"/>
</dbReference>
<feature type="transmembrane region" description="Helical" evidence="8">
    <location>
        <begin position="40"/>
        <end position="59"/>
    </location>
</feature>
<feature type="transmembrane region" description="Helical" evidence="8">
    <location>
        <begin position="271"/>
        <end position="295"/>
    </location>
</feature>
<keyword evidence="10" id="KW-1185">Reference proteome</keyword>
<dbReference type="RefSeq" id="WP_144449617.1">
    <property type="nucleotide sequence ID" value="NZ_VLKZ01000003.1"/>
</dbReference>
<keyword evidence="4" id="KW-0309">Germination</keyword>
<dbReference type="Gene3D" id="1.20.1740.10">
    <property type="entry name" value="Amino acid/polyamine transporter I"/>
    <property type="match status" value="1"/>
</dbReference>
<comment type="similarity">
    <text evidence="2">Belongs to the amino acid-polyamine-organocation (APC) superfamily. Spore germination protein (SGP) (TC 2.A.3.9) family.</text>
</comment>
<dbReference type="NCBIfam" id="TIGR00912">
    <property type="entry name" value="2A0309"/>
    <property type="match status" value="1"/>
</dbReference>
<dbReference type="PANTHER" id="PTHR34975">
    <property type="entry name" value="SPORE GERMINATION PROTEIN A2"/>
    <property type="match status" value="1"/>
</dbReference>
<feature type="transmembrane region" description="Helical" evidence="8">
    <location>
        <begin position="336"/>
        <end position="358"/>
    </location>
</feature>
<evidence type="ECO:0000256" key="4">
    <source>
        <dbReference type="ARBA" id="ARBA00022544"/>
    </source>
</evidence>
<proteinExistence type="inferred from homology"/>
<comment type="caution">
    <text evidence="9">The sequence shown here is derived from an EMBL/GenBank/DDBJ whole genome shotgun (WGS) entry which is preliminary data.</text>
</comment>
<feature type="transmembrane region" description="Helical" evidence="8">
    <location>
        <begin position="307"/>
        <end position="330"/>
    </location>
</feature>
<comment type="subcellular location">
    <subcellularLocation>
        <location evidence="1">Membrane</location>
        <topology evidence="1">Multi-pass membrane protein</topology>
    </subcellularLocation>
</comment>
<dbReference type="EMBL" id="VLKZ01000003">
    <property type="protein sequence ID" value="TWI57936.1"/>
    <property type="molecule type" value="Genomic_DNA"/>
</dbReference>
<accession>A0A562QPE8</accession>
<dbReference type="GO" id="GO:0016020">
    <property type="term" value="C:membrane"/>
    <property type="evidence" value="ECO:0007669"/>
    <property type="project" value="UniProtKB-SubCell"/>
</dbReference>
<evidence type="ECO:0000256" key="2">
    <source>
        <dbReference type="ARBA" id="ARBA00007998"/>
    </source>
</evidence>
<name>A0A562QPE8_9BACI</name>
<evidence type="ECO:0000256" key="6">
    <source>
        <dbReference type="ARBA" id="ARBA00022989"/>
    </source>
</evidence>
<evidence type="ECO:0000256" key="7">
    <source>
        <dbReference type="ARBA" id="ARBA00023136"/>
    </source>
</evidence>
<dbReference type="OrthoDB" id="2078716at2"/>
<protein>
    <submittedName>
        <fullName evidence="9">Spore germination protein KB</fullName>
    </submittedName>
</protein>
<feature type="transmembrane region" description="Helical" evidence="8">
    <location>
        <begin position="80"/>
        <end position="101"/>
    </location>
</feature>
<dbReference type="AlphaFoldDB" id="A0A562QPE8"/>